<keyword evidence="2 10" id="KW-0004">4Fe-4S</keyword>
<feature type="domain" description="4Fe-4S" evidence="13">
    <location>
        <begin position="34"/>
        <end position="93"/>
    </location>
</feature>
<comment type="caution">
    <text evidence="10">Lacks conserved residue(s) required for the propagation of feature annotation.</text>
</comment>
<dbReference type="GO" id="GO:0009055">
    <property type="term" value="F:electron transfer activity"/>
    <property type="evidence" value="ECO:0007669"/>
    <property type="project" value="InterPro"/>
</dbReference>
<keyword evidence="3 10" id="KW-0479">Metal-binding</keyword>
<feature type="binding site" evidence="10">
    <location>
        <position position="176"/>
    </location>
    <ligand>
        <name>[4Fe-4S] cluster</name>
        <dbReference type="ChEBI" id="CHEBI:49883"/>
        <label>3</label>
    </ligand>
</feature>
<protein>
    <recommendedName>
        <fullName evidence="10">Ion-translocating oxidoreductase complex subunit B</fullName>
        <ecNumber evidence="10">7.-.-.-</ecNumber>
    </recommendedName>
    <alternativeName>
        <fullName evidence="10">Rnf electron transport complex subunit B</fullName>
    </alternativeName>
</protein>
<evidence type="ECO:0000256" key="3">
    <source>
        <dbReference type="ARBA" id="ARBA00022723"/>
    </source>
</evidence>
<dbReference type="HAMAP" id="MF_00463">
    <property type="entry name" value="RsxB_RnfB"/>
    <property type="match status" value="1"/>
</dbReference>
<evidence type="ECO:0000256" key="1">
    <source>
        <dbReference type="ARBA" id="ARBA00022448"/>
    </source>
</evidence>
<feature type="binding site" evidence="10">
    <location>
        <position position="173"/>
    </location>
    <ligand>
        <name>[4Fe-4S] cluster</name>
        <dbReference type="ChEBI" id="CHEBI:49883"/>
        <label>3</label>
    </ligand>
</feature>
<feature type="binding site" evidence="10">
    <location>
        <position position="76"/>
    </location>
    <ligand>
        <name>[4Fe-4S] cluster</name>
        <dbReference type="ChEBI" id="CHEBI:49883"/>
        <label>1</label>
    </ligand>
</feature>
<evidence type="ECO:0000256" key="9">
    <source>
        <dbReference type="ARBA" id="ARBA00023136"/>
    </source>
</evidence>
<evidence type="ECO:0000256" key="4">
    <source>
        <dbReference type="ARBA" id="ARBA00022737"/>
    </source>
</evidence>
<feature type="binding site" evidence="10">
    <location>
        <position position="54"/>
    </location>
    <ligand>
        <name>[4Fe-4S] cluster</name>
        <dbReference type="ChEBI" id="CHEBI:49883"/>
        <label>1</label>
    </ligand>
</feature>
<keyword evidence="7 10" id="KW-0408">Iron</keyword>
<feature type="binding site" evidence="10">
    <location>
        <position position="144"/>
    </location>
    <ligand>
        <name>[4Fe-4S] cluster</name>
        <dbReference type="ChEBI" id="CHEBI:49883"/>
        <label>2</label>
    </ligand>
</feature>
<evidence type="ECO:0000256" key="6">
    <source>
        <dbReference type="ARBA" id="ARBA00022982"/>
    </source>
</evidence>
<feature type="domain" description="4Fe-4S ferredoxin-type" evidence="12">
    <location>
        <begin position="164"/>
        <end position="193"/>
    </location>
</feature>
<dbReference type="EMBL" id="FOJY01000021">
    <property type="protein sequence ID" value="SFB32989.1"/>
    <property type="molecule type" value="Genomic_DNA"/>
</dbReference>
<reference evidence="14 15" key="1">
    <citation type="submission" date="2016-10" db="EMBL/GenBank/DDBJ databases">
        <authorList>
            <person name="de Groot N.N."/>
        </authorList>
    </citation>
    <scope>NUCLEOTIDE SEQUENCE [LARGE SCALE GENOMIC DNA]</scope>
    <source>
        <strain evidence="14 15">DSM 5522</strain>
    </source>
</reference>
<dbReference type="InterPro" id="IPR017900">
    <property type="entry name" value="4Fe4S_Fe_S_CS"/>
</dbReference>
<feature type="binding site" evidence="10">
    <location>
        <position position="150"/>
    </location>
    <ligand>
        <name>[4Fe-4S] cluster</name>
        <dbReference type="ChEBI" id="CHEBI:49883"/>
        <label>2</label>
    </ligand>
</feature>
<comment type="function">
    <text evidence="10">Part of a membrane-bound complex that couples electron transfer with translocation of ions across the membrane.</text>
</comment>
<evidence type="ECO:0000256" key="5">
    <source>
        <dbReference type="ARBA" id="ARBA00022967"/>
    </source>
</evidence>
<keyword evidence="8 10" id="KW-0411">Iron-sulfur</keyword>
<dbReference type="GO" id="GO:0022900">
    <property type="term" value="P:electron transport chain"/>
    <property type="evidence" value="ECO:0007669"/>
    <property type="project" value="UniProtKB-UniRule"/>
</dbReference>
<dbReference type="SUPFAM" id="SSF54862">
    <property type="entry name" value="4Fe-4S ferredoxins"/>
    <property type="match status" value="2"/>
</dbReference>
<feature type="region of interest" description="Hydrophobic" evidence="10">
    <location>
        <begin position="1"/>
        <end position="28"/>
    </location>
</feature>
<feature type="domain" description="4Fe-4S ferredoxin-type" evidence="12">
    <location>
        <begin position="207"/>
        <end position="237"/>
    </location>
</feature>
<dbReference type="PANTHER" id="PTHR43560">
    <property type="entry name" value="ION-TRANSLOCATING OXIDOREDUCTASE COMPLEX SUBUNIT B"/>
    <property type="match status" value="1"/>
</dbReference>
<keyword evidence="10" id="KW-1003">Cell membrane</keyword>
<dbReference type="Pfam" id="PF12838">
    <property type="entry name" value="Fer4_7"/>
    <property type="match status" value="1"/>
</dbReference>
<keyword evidence="11" id="KW-1133">Transmembrane helix</keyword>
<feature type="binding site" evidence="10">
    <location>
        <position position="179"/>
    </location>
    <ligand>
        <name>[4Fe-4S] cluster</name>
        <dbReference type="ChEBI" id="CHEBI:49883"/>
        <label>3</label>
    </ligand>
</feature>
<comment type="cofactor">
    <cofactor evidence="10">
        <name>[4Fe-4S] cluster</name>
        <dbReference type="ChEBI" id="CHEBI:49883"/>
    </cofactor>
    <text evidence="10">Binds 3 [4Fe-4S] clusters.</text>
</comment>
<keyword evidence="4 10" id="KW-0677">Repeat</keyword>
<dbReference type="STRING" id="1120918.SAMN05216249_12128"/>
<keyword evidence="9 10" id="KW-0472">Membrane</keyword>
<dbReference type="Pfam" id="PF12837">
    <property type="entry name" value="Fer4_6"/>
    <property type="match status" value="1"/>
</dbReference>
<dbReference type="OrthoDB" id="9789936at2"/>
<keyword evidence="15" id="KW-1185">Reference proteome</keyword>
<dbReference type="PANTHER" id="PTHR43560:SF1">
    <property type="entry name" value="ION-TRANSLOCATING OXIDOREDUCTASE COMPLEX SUBUNIT B"/>
    <property type="match status" value="1"/>
</dbReference>
<dbReference type="GO" id="GO:0051539">
    <property type="term" value="F:4 iron, 4 sulfur cluster binding"/>
    <property type="evidence" value="ECO:0007669"/>
    <property type="project" value="UniProtKB-UniRule"/>
</dbReference>
<name>A0A1I1A4V6_9FIRM</name>
<dbReference type="InterPro" id="IPR010207">
    <property type="entry name" value="Elect_transpt_cplx_RnfB/RsxB"/>
</dbReference>
<sequence>MDVMGVVTVGLVVGITGLIIGLLLGFIGMKFKVEVDQKEIDVRECLPGNNCGACGYAGCDAMAKAIANGAAPVNGCPVGGADVAAKIAAIMGVEAGSADKKAAYVKCSGTCDKVVRNFDYYGLQDCRTAAVTPGKGGKKCSFGCIGLGSCIKECDFDAISIVGGVANIDRDKCAGCGKCAKVCPNALIELFTVKASYAVQCSSKDKGKAVKEGCDVGCIACKACVKVCESDAISVENNIAHIDQEKCIGCGKCAEKCPQKIIHVPNDGLKVAE</sequence>
<feature type="binding site" evidence="10">
    <location>
        <position position="140"/>
    </location>
    <ligand>
        <name>[4Fe-4S] cluster</name>
        <dbReference type="ChEBI" id="CHEBI:49883"/>
        <label>2</label>
    </ligand>
</feature>
<dbReference type="PROSITE" id="PS51656">
    <property type="entry name" value="4FE4S"/>
    <property type="match status" value="1"/>
</dbReference>
<keyword evidence="1 10" id="KW-0813">Transport</keyword>
<dbReference type="Gene3D" id="1.10.15.40">
    <property type="entry name" value="Electron transport complex subunit B, putative Fe-S cluster"/>
    <property type="match status" value="1"/>
</dbReference>
<dbReference type="InterPro" id="IPR017896">
    <property type="entry name" value="4Fe4S_Fe-S-bd"/>
</dbReference>
<dbReference type="Proteomes" id="UP000198838">
    <property type="component" value="Unassembled WGS sequence"/>
</dbReference>
<keyword evidence="6 10" id="KW-0249">Electron transport</keyword>
<evidence type="ECO:0000256" key="10">
    <source>
        <dbReference type="HAMAP-Rule" id="MF_00463"/>
    </source>
</evidence>
<dbReference type="Gene3D" id="3.30.70.20">
    <property type="match status" value="2"/>
</dbReference>
<evidence type="ECO:0000259" key="12">
    <source>
        <dbReference type="PROSITE" id="PS51379"/>
    </source>
</evidence>
<feature type="binding site" evidence="10">
    <location>
        <position position="183"/>
    </location>
    <ligand>
        <name>[4Fe-4S] cluster</name>
        <dbReference type="ChEBI" id="CHEBI:49883"/>
        <label>2</label>
    </ligand>
</feature>
<evidence type="ECO:0000256" key="11">
    <source>
        <dbReference type="SAM" id="Phobius"/>
    </source>
</evidence>
<gene>
    <name evidence="10" type="primary">rnfB</name>
    <name evidence="14" type="ORF">SAMN05216249_12128</name>
</gene>
<dbReference type="GO" id="GO:0005886">
    <property type="term" value="C:plasma membrane"/>
    <property type="evidence" value="ECO:0007669"/>
    <property type="project" value="UniProtKB-SubCell"/>
</dbReference>
<dbReference type="Pfam" id="PF04060">
    <property type="entry name" value="FeS"/>
    <property type="match status" value="1"/>
</dbReference>
<dbReference type="CDD" id="cd10549">
    <property type="entry name" value="MtMvhB_like"/>
    <property type="match status" value="1"/>
</dbReference>
<evidence type="ECO:0000256" key="7">
    <source>
        <dbReference type="ARBA" id="ARBA00023004"/>
    </source>
</evidence>
<organism evidence="14 15">
    <name type="scientific">Acetitomaculum ruminis DSM 5522</name>
    <dbReference type="NCBI Taxonomy" id="1120918"/>
    <lineage>
        <taxon>Bacteria</taxon>
        <taxon>Bacillati</taxon>
        <taxon>Bacillota</taxon>
        <taxon>Clostridia</taxon>
        <taxon>Lachnospirales</taxon>
        <taxon>Lachnospiraceae</taxon>
        <taxon>Acetitomaculum</taxon>
    </lineage>
</organism>
<dbReference type="EC" id="7.-.-.-" evidence="10"/>
<feature type="binding site" evidence="10">
    <location>
        <position position="154"/>
    </location>
    <ligand>
        <name>[4Fe-4S] cluster</name>
        <dbReference type="ChEBI" id="CHEBI:49883"/>
        <label>3</label>
    </ligand>
</feature>
<proteinExistence type="inferred from homology"/>
<evidence type="ECO:0000256" key="8">
    <source>
        <dbReference type="ARBA" id="ARBA00023014"/>
    </source>
</evidence>
<comment type="similarity">
    <text evidence="10">Belongs to the 4Fe4S bacterial-type ferredoxin family. RnfB subfamily.</text>
</comment>
<keyword evidence="5 10" id="KW-1278">Translocase</keyword>
<evidence type="ECO:0000259" key="13">
    <source>
        <dbReference type="PROSITE" id="PS51656"/>
    </source>
</evidence>
<dbReference type="GO" id="GO:0046872">
    <property type="term" value="F:metal ion binding"/>
    <property type="evidence" value="ECO:0007669"/>
    <property type="project" value="UniProtKB-KW"/>
</dbReference>
<accession>A0A1I1A4V6</accession>
<feature type="domain" description="4Fe-4S ferredoxin-type" evidence="12">
    <location>
        <begin position="238"/>
        <end position="267"/>
    </location>
</feature>
<dbReference type="PROSITE" id="PS00198">
    <property type="entry name" value="4FE4S_FER_1"/>
    <property type="match status" value="1"/>
</dbReference>
<dbReference type="InterPro" id="IPR050395">
    <property type="entry name" value="4Fe4S_Ferredoxin_RnfB"/>
</dbReference>
<dbReference type="PROSITE" id="PS51379">
    <property type="entry name" value="4FE4S_FER_2"/>
    <property type="match status" value="3"/>
</dbReference>
<keyword evidence="11" id="KW-0812">Transmembrane</keyword>
<dbReference type="NCBIfam" id="TIGR01944">
    <property type="entry name" value="rnfB"/>
    <property type="match status" value="1"/>
</dbReference>
<feature type="binding site" evidence="10">
    <location>
        <position position="51"/>
    </location>
    <ligand>
        <name>[4Fe-4S] cluster</name>
        <dbReference type="ChEBI" id="CHEBI:49883"/>
        <label>1</label>
    </ligand>
</feature>
<comment type="subcellular location">
    <subcellularLocation>
        <location evidence="10">Cell membrane</location>
    </subcellularLocation>
</comment>
<comment type="subunit">
    <text evidence="10">The complex is composed of six subunits: RnfA, RnfB, RnfC, RnfD, RnfE and RnfG.</text>
</comment>
<evidence type="ECO:0000313" key="15">
    <source>
        <dbReference type="Proteomes" id="UP000198838"/>
    </source>
</evidence>
<dbReference type="AlphaFoldDB" id="A0A1I1A4V6"/>
<dbReference type="RefSeq" id="WP_092874186.1">
    <property type="nucleotide sequence ID" value="NZ_FOJY01000021.1"/>
</dbReference>
<feature type="binding site" evidence="10">
    <location>
        <position position="59"/>
    </location>
    <ligand>
        <name>[4Fe-4S] cluster</name>
        <dbReference type="ChEBI" id="CHEBI:49883"/>
        <label>1</label>
    </ligand>
</feature>
<dbReference type="InterPro" id="IPR007202">
    <property type="entry name" value="4Fe-4S_dom"/>
</dbReference>
<evidence type="ECO:0000313" key="14">
    <source>
        <dbReference type="EMBL" id="SFB32989.1"/>
    </source>
</evidence>
<feature type="transmembrane region" description="Helical" evidence="11">
    <location>
        <begin position="6"/>
        <end position="28"/>
    </location>
</feature>
<evidence type="ECO:0000256" key="2">
    <source>
        <dbReference type="ARBA" id="ARBA00022485"/>
    </source>
</evidence>